<accession>A9UVB5</accession>
<dbReference type="InParanoid" id="A9UVB5"/>
<keyword evidence="3" id="KW-0347">Helicase</keyword>
<dbReference type="GO" id="GO:0004386">
    <property type="term" value="F:helicase activity"/>
    <property type="evidence" value="ECO:0007669"/>
    <property type="project" value="UniProtKB-KW"/>
</dbReference>
<protein>
    <recommendedName>
        <fullName evidence="9">RNA helicase</fullName>
    </recommendedName>
</protein>
<evidence type="ECO:0000256" key="4">
    <source>
        <dbReference type="ARBA" id="ARBA00022840"/>
    </source>
</evidence>
<feature type="non-terminal residue" evidence="7">
    <location>
        <position position="304"/>
    </location>
</feature>
<dbReference type="AlphaFoldDB" id="A9UVB5"/>
<dbReference type="PANTHER" id="PTHR12131:SF1">
    <property type="entry name" value="ATP-DEPENDENT RNA HELICASE SUPV3L1, MITOCHONDRIAL-RELATED"/>
    <property type="match status" value="1"/>
</dbReference>
<dbReference type="KEGG" id="mbr:MONBRDRAFT_1393"/>
<feature type="domain" description="Helicase C-terminal" evidence="6">
    <location>
        <begin position="163"/>
        <end position="304"/>
    </location>
</feature>
<dbReference type="Proteomes" id="UP000001357">
    <property type="component" value="Unassembled WGS sequence"/>
</dbReference>
<dbReference type="InterPro" id="IPR014001">
    <property type="entry name" value="Helicase_ATP-bd"/>
</dbReference>
<dbReference type="eggNOG" id="KOG0953">
    <property type="taxonomic scope" value="Eukaryota"/>
</dbReference>
<dbReference type="CDD" id="cd18805">
    <property type="entry name" value="SF2_C_suv3"/>
    <property type="match status" value="1"/>
</dbReference>
<dbReference type="Pfam" id="PF22527">
    <property type="entry name" value="DEXQc_Suv3"/>
    <property type="match status" value="1"/>
</dbReference>
<evidence type="ECO:0000259" key="5">
    <source>
        <dbReference type="PROSITE" id="PS51192"/>
    </source>
</evidence>
<proteinExistence type="predicted"/>
<dbReference type="GeneID" id="5889405"/>
<feature type="non-terminal residue" evidence="7">
    <location>
        <position position="1"/>
    </location>
</feature>
<evidence type="ECO:0000256" key="3">
    <source>
        <dbReference type="ARBA" id="ARBA00022806"/>
    </source>
</evidence>
<evidence type="ECO:0000256" key="1">
    <source>
        <dbReference type="ARBA" id="ARBA00022741"/>
    </source>
</evidence>
<dbReference type="OMA" id="DECQNIG"/>
<dbReference type="InterPro" id="IPR027417">
    <property type="entry name" value="P-loop_NTPase"/>
</dbReference>
<evidence type="ECO:0000259" key="6">
    <source>
        <dbReference type="PROSITE" id="PS51194"/>
    </source>
</evidence>
<dbReference type="RefSeq" id="XP_001744161.1">
    <property type="nucleotide sequence ID" value="XM_001744109.1"/>
</dbReference>
<sequence length="304" mass="33775">PHLTYPEARKCRRRIIIHRGPTNSGKTYGAMQAAAAAKTAMFCAPLRLLAWEQYERLRNGHQRAELLTGQEMYTCADATHLACTVEMTDFSRHYDVAVIDECQNIGSAERGWAWTNAILGARADVLYLIEDGSATQLLQNIAKVCGDDVEVIDHQRLAPLHVQREPLINFSHLREGDCLIGFNRRELFNLKAQAEAATGLKCAVVYGALPPDVRKAQATLFNDPHSDYKLLAASDAIGMGLNFDIGRVIFSTVWKFDGTQRRVLRPTELRQIAGRAGRYGSRYAVGGEVLAMSESDTEVLQRAL</sequence>
<keyword evidence="4" id="KW-0067">ATP-binding</keyword>
<dbReference type="SUPFAM" id="SSF52540">
    <property type="entry name" value="P-loop containing nucleoside triphosphate hydrolases"/>
    <property type="match status" value="1"/>
</dbReference>
<dbReference type="PANTHER" id="PTHR12131">
    <property type="entry name" value="ATP-DEPENDENT RNA AND DNA HELICASE"/>
    <property type="match status" value="1"/>
</dbReference>
<dbReference type="SMART" id="SM00490">
    <property type="entry name" value="HELICc"/>
    <property type="match status" value="1"/>
</dbReference>
<dbReference type="STRING" id="81824.A9UVB5"/>
<dbReference type="GO" id="GO:0005524">
    <property type="term" value="F:ATP binding"/>
    <property type="evidence" value="ECO:0007669"/>
    <property type="project" value="UniProtKB-KW"/>
</dbReference>
<dbReference type="InterPro" id="IPR001650">
    <property type="entry name" value="Helicase_C-like"/>
</dbReference>
<evidence type="ECO:0000256" key="2">
    <source>
        <dbReference type="ARBA" id="ARBA00022801"/>
    </source>
</evidence>
<gene>
    <name evidence="7" type="ORF">MONBRDRAFT_1393</name>
</gene>
<dbReference type="InterPro" id="IPR055206">
    <property type="entry name" value="DEXQc_SUV3"/>
</dbReference>
<dbReference type="PROSITE" id="PS51192">
    <property type="entry name" value="HELICASE_ATP_BIND_1"/>
    <property type="match status" value="1"/>
</dbReference>
<evidence type="ECO:0000313" key="8">
    <source>
        <dbReference type="Proteomes" id="UP000001357"/>
    </source>
</evidence>
<feature type="domain" description="Helicase ATP-binding" evidence="5">
    <location>
        <begin position="7"/>
        <end position="141"/>
    </location>
</feature>
<dbReference type="Pfam" id="PF00271">
    <property type="entry name" value="Helicase_C"/>
    <property type="match status" value="1"/>
</dbReference>
<keyword evidence="8" id="KW-1185">Reference proteome</keyword>
<keyword evidence="1" id="KW-0547">Nucleotide-binding</keyword>
<dbReference type="InterPro" id="IPR050699">
    <property type="entry name" value="RNA-DNA_Helicase"/>
</dbReference>
<dbReference type="SMART" id="SM00487">
    <property type="entry name" value="DEXDc"/>
    <property type="match status" value="1"/>
</dbReference>
<evidence type="ECO:0000313" key="7">
    <source>
        <dbReference type="EMBL" id="EDQ90864.1"/>
    </source>
</evidence>
<name>A9UVB5_MONBE</name>
<dbReference type="FunFam" id="3.40.50.300:FF:000957">
    <property type="entry name" value="ATP-dependent RNA helicase SUV3L, mitochondrial"/>
    <property type="match status" value="1"/>
</dbReference>
<reference evidence="7 8" key="1">
    <citation type="journal article" date="2008" name="Nature">
        <title>The genome of the choanoflagellate Monosiga brevicollis and the origin of metazoans.</title>
        <authorList>
            <consortium name="JGI Sequencing"/>
            <person name="King N."/>
            <person name="Westbrook M.J."/>
            <person name="Young S.L."/>
            <person name="Kuo A."/>
            <person name="Abedin M."/>
            <person name="Chapman J."/>
            <person name="Fairclough S."/>
            <person name="Hellsten U."/>
            <person name="Isogai Y."/>
            <person name="Letunic I."/>
            <person name="Marr M."/>
            <person name="Pincus D."/>
            <person name="Putnam N."/>
            <person name="Rokas A."/>
            <person name="Wright K.J."/>
            <person name="Zuzow R."/>
            <person name="Dirks W."/>
            <person name="Good M."/>
            <person name="Goodstein D."/>
            <person name="Lemons D."/>
            <person name="Li W."/>
            <person name="Lyons J.B."/>
            <person name="Morris A."/>
            <person name="Nichols S."/>
            <person name="Richter D.J."/>
            <person name="Salamov A."/>
            <person name="Bork P."/>
            <person name="Lim W.A."/>
            <person name="Manning G."/>
            <person name="Miller W.T."/>
            <person name="McGinnis W."/>
            <person name="Shapiro H."/>
            <person name="Tjian R."/>
            <person name="Grigoriev I.V."/>
            <person name="Rokhsar D."/>
        </authorList>
    </citation>
    <scope>NUCLEOTIDE SEQUENCE [LARGE SCALE GENOMIC DNA]</scope>
    <source>
        <strain evidence="8">MX1 / ATCC 50154</strain>
    </source>
</reference>
<dbReference type="Gene3D" id="3.40.50.300">
    <property type="entry name" value="P-loop containing nucleotide triphosphate hydrolases"/>
    <property type="match status" value="2"/>
</dbReference>
<organism evidence="7 8">
    <name type="scientific">Monosiga brevicollis</name>
    <name type="common">Choanoflagellate</name>
    <dbReference type="NCBI Taxonomy" id="81824"/>
    <lineage>
        <taxon>Eukaryota</taxon>
        <taxon>Choanoflagellata</taxon>
        <taxon>Craspedida</taxon>
        <taxon>Salpingoecidae</taxon>
        <taxon>Monosiga</taxon>
    </lineage>
</organism>
<evidence type="ECO:0008006" key="9">
    <source>
        <dbReference type="Google" id="ProtNLM"/>
    </source>
</evidence>
<dbReference type="EMBL" id="CH991546">
    <property type="protein sequence ID" value="EDQ90864.1"/>
    <property type="molecule type" value="Genomic_DNA"/>
</dbReference>
<dbReference type="PROSITE" id="PS51194">
    <property type="entry name" value="HELICASE_CTER"/>
    <property type="match status" value="1"/>
</dbReference>
<dbReference type="GO" id="GO:0016787">
    <property type="term" value="F:hydrolase activity"/>
    <property type="evidence" value="ECO:0007669"/>
    <property type="project" value="UniProtKB-KW"/>
</dbReference>
<keyword evidence="2" id="KW-0378">Hydrolase</keyword>